<gene>
    <name evidence="9" type="ORF">K493DRAFT_305372</name>
</gene>
<dbReference type="Proteomes" id="UP000193498">
    <property type="component" value="Unassembled WGS sequence"/>
</dbReference>
<dbReference type="GO" id="GO:0051260">
    <property type="term" value="P:protein homooligomerization"/>
    <property type="evidence" value="ECO:0007669"/>
    <property type="project" value="InterPro"/>
</dbReference>
<keyword evidence="6" id="KW-0472">Membrane</keyword>
<protein>
    <recommendedName>
        <fullName evidence="8">Potassium channel tetramerisation-type BTB domain-containing protein</fullName>
    </recommendedName>
</protein>
<comment type="subcellular location">
    <subcellularLocation>
        <location evidence="1">Membrane</location>
        <topology evidence="1">Multi-pass membrane protein</topology>
    </subcellularLocation>
</comment>
<dbReference type="Gene3D" id="3.30.710.10">
    <property type="entry name" value="Potassium Channel Kv1.1, Chain A"/>
    <property type="match status" value="1"/>
</dbReference>
<evidence type="ECO:0000313" key="9">
    <source>
        <dbReference type="EMBL" id="ORX89912.1"/>
    </source>
</evidence>
<feature type="domain" description="Potassium channel tetramerisation-type BTB" evidence="8">
    <location>
        <begin position="20"/>
        <end position="113"/>
    </location>
</feature>
<dbReference type="SUPFAM" id="SSF54695">
    <property type="entry name" value="POZ domain"/>
    <property type="match status" value="1"/>
</dbReference>
<dbReference type="InParanoid" id="A0A1Y1XVW3"/>
<dbReference type="PANTHER" id="PTHR11537">
    <property type="entry name" value="VOLTAGE-GATED POTASSIUM CHANNEL"/>
    <property type="match status" value="1"/>
</dbReference>
<keyword evidence="4" id="KW-1133">Transmembrane helix</keyword>
<evidence type="ECO:0000256" key="2">
    <source>
        <dbReference type="ARBA" id="ARBA00022448"/>
    </source>
</evidence>
<name>A0A1Y1XVW3_9FUNG</name>
<evidence type="ECO:0000256" key="4">
    <source>
        <dbReference type="ARBA" id="ARBA00022989"/>
    </source>
</evidence>
<dbReference type="GO" id="GO:0008076">
    <property type="term" value="C:voltage-gated potassium channel complex"/>
    <property type="evidence" value="ECO:0007669"/>
    <property type="project" value="InterPro"/>
</dbReference>
<dbReference type="InterPro" id="IPR003131">
    <property type="entry name" value="T1-type_BTB"/>
</dbReference>
<evidence type="ECO:0000313" key="10">
    <source>
        <dbReference type="Proteomes" id="UP000193498"/>
    </source>
</evidence>
<keyword evidence="10" id="KW-1185">Reference proteome</keyword>
<dbReference type="InterPro" id="IPR028325">
    <property type="entry name" value="VG_K_chnl"/>
</dbReference>
<evidence type="ECO:0000256" key="7">
    <source>
        <dbReference type="ARBA" id="ARBA00023303"/>
    </source>
</evidence>
<evidence type="ECO:0000256" key="5">
    <source>
        <dbReference type="ARBA" id="ARBA00023065"/>
    </source>
</evidence>
<comment type="caution">
    <text evidence="9">The sequence shown here is derived from an EMBL/GenBank/DDBJ whole genome shotgun (WGS) entry which is preliminary data.</text>
</comment>
<proteinExistence type="predicted"/>
<evidence type="ECO:0000256" key="3">
    <source>
        <dbReference type="ARBA" id="ARBA00022692"/>
    </source>
</evidence>
<keyword evidence="2" id="KW-0813">Transport</keyword>
<evidence type="ECO:0000259" key="8">
    <source>
        <dbReference type="Pfam" id="PF02214"/>
    </source>
</evidence>
<keyword evidence="5" id="KW-0406">Ion transport</keyword>
<dbReference type="GO" id="GO:0001508">
    <property type="term" value="P:action potential"/>
    <property type="evidence" value="ECO:0007669"/>
    <property type="project" value="TreeGrafter"/>
</dbReference>
<sequence>MPMSLVNRVDHDKEIPGNRILLNIGGTSFVTSLHLLRSQPDTMLGSMFAEGNQPLIKPNEKGEYFIDFTSLWFDHVLQFYSTGKPVRRPTSVNPSVLASFDEVIDFWAVPSESIVDIIHTNATEAINEFLAAVTEEVKSAARIFVSSIFITLGRERCYLKYSDHGSCEIPCSSNMKNGFRILSSPLASKIIVFLRKALDAEVTISRHFSLDIVMSIRINLDFERITKMSLLSEVQP</sequence>
<organism evidence="9 10">
    <name type="scientific">Basidiobolus meristosporus CBS 931.73</name>
    <dbReference type="NCBI Taxonomy" id="1314790"/>
    <lineage>
        <taxon>Eukaryota</taxon>
        <taxon>Fungi</taxon>
        <taxon>Fungi incertae sedis</taxon>
        <taxon>Zoopagomycota</taxon>
        <taxon>Entomophthoromycotina</taxon>
        <taxon>Basidiobolomycetes</taxon>
        <taxon>Basidiobolales</taxon>
        <taxon>Basidiobolaceae</taxon>
        <taxon>Basidiobolus</taxon>
    </lineage>
</organism>
<accession>A0A1Y1XVW3</accession>
<dbReference type="InterPro" id="IPR011333">
    <property type="entry name" value="SKP1/BTB/POZ_sf"/>
</dbReference>
<dbReference type="Pfam" id="PF02214">
    <property type="entry name" value="BTB_2"/>
    <property type="match status" value="1"/>
</dbReference>
<dbReference type="AlphaFoldDB" id="A0A1Y1XVW3"/>
<dbReference type="GO" id="GO:0005249">
    <property type="term" value="F:voltage-gated potassium channel activity"/>
    <property type="evidence" value="ECO:0007669"/>
    <property type="project" value="InterPro"/>
</dbReference>
<reference evidence="9 10" key="1">
    <citation type="submission" date="2016-07" db="EMBL/GenBank/DDBJ databases">
        <title>Pervasive Adenine N6-methylation of Active Genes in Fungi.</title>
        <authorList>
            <consortium name="DOE Joint Genome Institute"/>
            <person name="Mondo S.J."/>
            <person name="Dannebaum R.O."/>
            <person name="Kuo R.C."/>
            <person name="Labutti K."/>
            <person name="Haridas S."/>
            <person name="Kuo A."/>
            <person name="Salamov A."/>
            <person name="Ahrendt S.R."/>
            <person name="Lipzen A."/>
            <person name="Sullivan W."/>
            <person name="Andreopoulos W.B."/>
            <person name="Clum A."/>
            <person name="Lindquist E."/>
            <person name="Daum C."/>
            <person name="Ramamoorthy G.K."/>
            <person name="Gryganskyi A."/>
            <person name="Culley D."/>
            <person name="Magnuson J.K."/>
            <person name="James T.Y."/>
            <person name="O'Malley M.A."/>
            <person name="Stajich J.E."/>
            <person name="Spatafora J.W."/>
            <person name="Visel A."/>
            <person name="Grigoriev I.V."/>
        </authorList>
    </citation>
    <scope>NUCLEOTIDE SEQUENCE [LARGE SCALE GENOMIC DNA]</scope>
    <source>
        <strain evidence="9 10">CBS 931.73</strain>
    </source>
</reference>
<dbReference type="EMBL" id="MCFE01000414">
    <property type="protein sequence ID" value="ORX89912.1"/>
    <property type="molecule type" value="Genomic_DNA"/>
</dbReference>
<dbReference type="OrthoDB" id="10025005at2759"/>
<evidence type="ECO:0000256" key="6">
    <source>
        <dbReference type="ARBA" id="ARBA00023136"/>
    </source>
</evidence>
<keyword evidence="3" id="KW-0812">Transmembrane</keyword>
<keyword evidence="7" id="KW-0407">Ion channel</keyword>
<evidence type="ECO:0000256" key="1">
    <source>
        <dbReference type="ARBA" id="ARBA00004141"/>
    </source>
</evidence>
<dbReference type="PANTHER" id="PTHR11537:SF254">
    <property type="entry name" value="POTASSIUM VOLTAGE-GATED CHANNEL PROTEIN SHAB"/>
    <property type="match status" value="1"/>
</dbReference>